<keyword evidence="7" id="KW-1185">Reference proteome</keyword>
<dbReference type="PANTHER" id="PTHR45782:SF4">
    <property type="entry name" value="MITOCHONDRIAL RIBOSOME-ASSOCIATED GTPASE 1"/>
    <property type="match status" value="1"/>
</dbReference>
<proteinExistence type="predicted"/>
<dbReference type="Gene3D" id="3.40.50.300">
    <property type="entry name" value="P-loop containing nucleotide triphosphate hydrolases"/>
    <property type="match status" value="1"/>
</dbReference>
<dbReference type="InterPro" id="IPR006073">
    <property type="entry name" value="GTP-bd"/>
</dbReference>
<dbReference type="SUPFAM" id="SSF52540">
    <property type="entry name" value="P-loop containing nucleoside triphosphate hydrolases"/>
    <property type="match status" value="1"/>
</dbReference>
<sequence>MAVSPYVSRAELWLANASFRPVFQVPNDFHPSLFLKWFPGHMNKGLRLMQILLQKCDCVVEVHDARISFTTDFSCPSGPADEQGKRFWRRVASGHGVARECGVLNFICLDILRCLRDDGIRAIFTDSKSQYHYSIKKVIPTALEAIKDAEYEGTYIRSEPDKPYNILICGLPNTGKSSLINALRRKYMRKGKATKVGAVPGITKSIQERIKVCDEPIMYMFDTPGITAPYMPTVEVGMKLALIGCFKDHVVGEGLIADYLLFTLNKSRCFKYVDMAGLTDPSDNIDFVMRQLATKLNARASGGMPNYHKAYVNFITRFRKGELGETVLDQLPQTDDLKTYLP</sequence>
<dbReference type="Proteomes" id="UP001249851">
    <property type="component" value="Unassembled WGS sequence"/>
</dbReference>
<dbReference type="GO" id="GO:0005525">
    <property type="term" value="F:GTP binding"/>
    <property type="evidence" value="ECO:0007669"/>
    <property type="project" value="UniProtKB-KW"/>
</dbReference>
<dbReference type="FunFam" id="1.10.1580.10:FF:000004">
    <property type="entry name" value="Mitochondrial GTPase 1"/>
    <property type="match status" value="1"/>
</dbReference>
<dbReference type="GO" id="GO:0005739">
    <property type="term" value="C:mitochondrion"/>
    <property type="evidence" value="ECO:0007669"/>
    <property type="project" value="TreeGrafter"/>
</dbReference>
<dbReference type="InterPro" id="IPR023179">
    <property type="entry name" value="GTP-bd_ortho_bundle_sf"/>
</dbReference>
<feature type="domain" description="G" evidence="5">
    <location>
        <begin position="166"/>
        <end position="230"/>
    </location>
</feature>
<accession>A0AAD9Q5B5</accession>
<dbReference type="InterPro" id="IPR016478">
    <property type="entry name" value="GTPase_MTG1"/>
</dbReference>
<dbReference type="GO" id="GO:0032543">
    <property type="term" value="P:mitochondrial translation"/>
    <property type="evidence" value="ECO:0007669"/>
    <property type="project" value="TreeGrafter"/>
</dbReference>
<dbReference type="Pfam" id="PF01926">
    <property type="entry name" value="MMR_HSR1"/>
    <property type="match status" value="1"/>
</dbReference>
<name>A0AAD9Q5B5_ACRCE</name>
<gene>
    <name evidence="6" type="ORF">P5673_023308</name>
</gene>
<organism evidence="6 7">
    <name type="scientific">Acropora cervicornis</name>
    <name type="common">Staghorn coral</name>
    <dbReference type="NCBI Taxonomy" id="6130"/>
    <lineage>
        <taxon>Eukaryota</taxon>
        <taxon>Metazoa</taxon>
        <taxon>Cnidaria</taxon>
        <taxon>Anthozoa</taxon>
        <taxon>Hexacorallia</taxon>
        <taxon>Scleractinia</taxon>
        <taxon>Astrocoeniina</taxon>
        <taxon>Acroporidae</taxon>
        <taxon>Acropora</taxon>
    </lineage>
</organism>
<evidence type="ECO:0000256" key="3">
    <source>
        <dbReference type="ARBA" id="ARBA00045284"/>
    </source>
</evidence>
<evidence type="ECO:0000256" key="4">
    <source>
        <dbReference type="PIRSR" id="PIRSR006230-1"/>
    </source>
</evidence>
<feature type="binding site" evidence="4">
    <location>
        <position position="225"/>
    </location>
    <ligand>
        <name>GTP</name>
        <dbReference type="ChEBI" id="CHEBI:37565"/>
    </ligand>
</feature>
<comment type="function">
    <text evidence="3">Plays a role in the regulation of the mitochondrial ribosome assembly and of translational activity. Displays mitochondrial GTPase activity.</text>
</comment>
<feature type="binding site" evidence="4">
    <location>
        <begin position="173"/>
        <end position="178"/>
    </location>
    <ligand>
        <name>GTP</name>
        <dbReference type="ChEBI" id="CHEBI:37565"/>
    </ligand>
</feature>
<dbReference type="InterPro" id="IPR027417">
    <property type="entry name" value="P-loop_NTPase"/>
</dbReference>
<keyword evidence="2 4" id="KW-0342">GTP-binding</keyword>
<evidence type="ECO:0000256" key="2">
    <source>
        <dbReference type="ARBA" id="ARBA00023134"/>
    </source>
</evidence>
<evidence type="ECO:0000313" key="6">
    <source>
        <dbReference type="EMBL" id="KAK2554969.1"/>
    </source>
</evidence>
<comment type="caution">
    <text evidence="6">The sequence shown here is derived from an EMBL/GenBank/DDBJ whole genome shotgun (WGS) entry which is preliminary data.</text>
</comment>
<dbReference type="EMBL" id="JARQWQ010000065">
    <property type="protein sequence ID" value="KAK2554969.1"/>
    <property type="molecule type" value="Genomic_DNA"/>
</dbReference>
<dbReference type="PIRSF" id="PIRSF006230">
    <property type="entry name" value="MG442"/>
    <property type="match status" value="1"/>
</dbReference>
<protein>
    <submittedName>
        <fullName evidence="6">Mitochondrial ribosome-associated GTPase 1</fullName>
    </submittedName>
</protein>
<evidence type="ECO:0000313" key="7">
    <source>
        <dbReference type="Proteomes" id="UP001249851"/>
    </source>
</evidence>
<dbReference type="GO" id="GO:0003924">
    <property type="term" value="F:GTPase activity"/>
    <property type="evidence" value="ECO:0007669"/>
    <property type="project" value="TreeGrafter"/>
</dbReference>
<dbReference type="AlphaFoldDB" id="A0AAD9Q5B5"/>
<reference evidence="6" key="2">
    <citation type="journal article" date="2023" name="Science">
        <title>Genomic signatures of disease resistance in endangered staghorn corals.</title>
        <authorList>
            <person name="Vollmer S.V."/>
            <person name="Selwyn J.D."/>
            <person name="Despard B.A."/>
            <person name="Roesel C.L."/>
        </authorList>
    </citation>
    <scope>NUCLEOTIDE SEQUENCE</scope>
    <source>
        <strain evidence="6">K2</strain>
    </source>
</reference>
<dbReference type="Gene3D" id="1.10.1580.10">
    <property type="match status" value="1"/>
</dbReference>
<evidence type="ECO:0000256" key="1">
    <source>
        <dbReference type="ARBA" id="ARBA00022741"/>
    </source>
</evidence>
<reference evidence="6" key="1">
    <citation type="journal article" date="2023" name="G3 (Bethesda)">
        <title>Whole genome assembly and annotation of the endangered Caribbean coral Acropora cervicornis.</title>
        <authorList>
            <person name="Selwyn J.D."/>
            <person name="Vollmer S.V."/>
        </authorList>
    </citation>
    <scope>NUCLEOTIDE SEQUENCE</scope>
    <source>
        <strain evidence="6">K2</strain>
    </source>
</reference>
<evidence type="ECO:0000259" key="5">
    <source>
        <dbReference type="Pfam" id="PF01926"/>
    </source>
</evidence>
<keyword evidence="1 4" id="KW-0547">Nucleotide-binding</keyword>
<dbReference type="PANTHER" id="PTHR45782">
    <property type="entry name" value="MITOCHONDRIAL RIBOSOME-ASSOCIATED GTPASE 1"/>
    <property type="match status" value="1"/>
</dbReference>